<dbReference type="InterPro" id="IPR009200">
    <property type="entry name" value="DUF1269_membrane"/>
</dbReference>
<comment type="caution">
    <text evidence="2">The sequence shown here is derived from an EMBL/GenBank/DDBJ whole genome shotgun (WGS) entry which is preliminary data.</text>
</comment>
<reference evidence="2 3" key="1">
    <citation type="submission" date="2017-11" db="EMBL/GenBank/DDBJ databases">
        <title>Genomic Encyclopedia of Archaeal and Bacterial Type Strains, Phase II (KMG-II): From Individual Species to Whole Genera.</title>
        <authorList>
            <person name="Goeker M."/>
        </authorList>
    </citation>
    <scope>NUCLEOTIDE SEQUENCE [LARGE SCALE GENOMIC DNA]</scope>
    <source>
        <strain evidence="2 3">DSM 25478</strain>
    </source>
</reference>
<name>A0A2M9CZF2_9CELL</name>
<keyword evidence="1" id="KW-0812">Transmembrane</keyword>
<keyword evidence="1" id="KW-1133">Transmembrane helix</keyword>
<evidence type="ECO:0000313" key="2">
    <source>
        <dbReference type="EMBL" id="PJJ77118.1"/>
    </source>
</evidence>
<dbReference type="EMBL" id="PGFE01000001">
    <property type="protein sequence ID" value="PJJ77118.1"/>
    <property type="molecule type" value="Genomic_DNA"/>
</dbReference>
<protein>
    <submittedName>
        <fullName evidence="2">Putative membrane protein</fullName>
    </submittedName>
</protein>
<proteinExistence type="predicted"/>
<dbReference type="AlphaFoldDB" id="A0A2M9CZF2"/>
<dbReference type="OrthoDB" id="5244321at2"/>
<feature type="transmembrane region" description="Helical" evidence="1">
    <location>
        <begin position="66"/>
        <end position="91"/>
    </location>
</feature>
<sequence length="162" mass="17181">MTTFTVWKFEDADGATGAESALKAAESDQLVTVVDHAVLTWPEGDETPTLHHKHDGTKHGAAWGTLWGVLGGALFAIPVAGAAIGAGLGALSKASEGTSLREEDFARIKEQITPGTSALFMVTEGADFERVGERWRGRDARLLSTNLTEAERDVLLETFGSA</sequence>
<accession>A0A2M9CZF2</accession>
<evidence type="ECO:0000313" key="3">
    <source>
        <dbReference type="Proteomes" id="UP000231693"/>
    </source>
</evidence>
<keyword evidence="1" id="KW-0472">Membrane</keyword>
<organism evidence="2 3">
    <name type="scientific">Sediminihabitans luteus</name>
    <dbReference type="NCBI Taxonomy" id="1138585"/>
    <lineage>
        <taxon>Bacteria</taxon>
        <taxon>Bacillati</taxon>
        <taxon>Actinomycetota</taxon>
        <taxon>Actinomycetes</taxon>
        <taxon>Micrococcales</taxon>
        <taxon>Cellulomonadaceae</taxon>
        <taxon>Sediminihabitans</taxon>
    </lineage>
</organism>
<dbReference type="RefSeq" id="WP_100422326.1">
    <property type="nucleotide sequence ID" value="NZ_PGFE01000001.1"/>
</dbReference>
<dbReference type="Pfam" id="PF06897">
    <property type="entry name" value="DUF1269"/>
    <property type="match status" value="1"/>
</dbReference>
<evidence type="ECO:0000256" key="1">
    <source>
        <dbReference type="SAM" id="Phobius"/>
    </source>
</evidence>
<keyword evidence="3" id="KW-1185">Reference proteome</keyword>
<gene>
    <name evidence="2" type="ORF">CLV28_0331</name>
</gene>
<dbReference type="Proteomes" id="UP000231693">
    <property type="component" value="Unassembled WGS sequence"/>
</dbReference>